<proteinExistence type="predicted"/>
<dbReference type="PANTHER" id="PTHR43796">
    <property type="entry name" value="CARBOXYNORSPERMIDINE SYNTHASE"/>
    <property type="match status" value="1"/>
</dbReference>
<dbReference type="RefSeq" id="WP_253021244.1">
    <property type="nucleotide sequence ID" value="NZ_JAOSHN010000014.1"/>
</dbReference>
<accession>A0A9J6QZ40</accession>
<comment type="caution">
    <text evidence="2">The sequence shown here is derived from an EMBL/GenBank/DDBJ whole genome shotgun (WGS) entry which is preliminary data.</text>
</comment>
<name>A0A9J6QZ40_9FIRM</name>
<keyword evidence="3" id="KW-1185">Reference proteome</keyword>
<dbReference type="InterPro" id="IPR005097">
    <property type="entry name" value="Sacchrp_dh_NADP-bd"/>
</dbReference>
<sequence>MKVLIVGAGGQGGPCASILSRDDTVEEIRLADLDLSVAQKVADKIGSPKIKIAAVDATKSSEVAKLADGVDVVMDFVMPWMATYVMKGALTAKAHYVNSAFDTPFWEEIAEGKTREELTLCKDFEAAGLTALLGCGMAPGFINVLIREQTDNMDRVDSIKIRLGKAKTGGGEYDDIIVPWNPGWAPIQALKDCADNAICFDQGKYGYVEPYAGIEEWPFEEPVGKKLVSHHSHEEPYSLPLTIGKGLKYCDFKYYVCYHPAALVSLGLASNEEIDVKGTKIKPIDVCAAVLPKAGNAFLTEEPAKFDYTDKHVFMSMQAEVQGEKNGKPVTSLINCPQMTTPCQPIYDLFGTTLVNVALPAVCGAKQIAEGAERGVIFAEQLDPQRYLEILKATGYPYEWQVTLK</sequence>
<dbReference type="Proteomes" id="UP001065549">
    <property type="component" value="Unassembled WGS sequence"/>
</dbReference>
<organism evidence="2 3">
    <name type="scientific">Hominibacterium faecale</name>
    <dbReference type="NCBI Taxonomy" id="2839743"/>
    <lineage>
        <taxon>Bacteria</taxon>
        <taxon>Bacillati</taxon>
        <taxon>Bacillota</taxon>
        <taxon>Clostridia</taxon>
        <taxon>Peptostreptococcales</taxon>
        <taxon>Anaerovoracaceae</taxon>
        <taxon>Hominibacterium</taxon>
    </lineage>
</organism>
<dbReference type="SUPFAM" id="SSF51735">
    <property type="entry name" value="NAD(P)-binding Rossmann-fold domains"/>
    <property type="match status" value="1"/>
</dbReference>
<feature type="domain" description="Saccharopine dehydrogenase NADP binding" evidence="1">
    <location>
        <begin position="3"/>
        <end position="132"/>
    </location>
</feature>
<reference evidence="2" key="1">
    <citation type="submission" date="2022-09" db="EMBL/GenBank/DDBJ databases">
        <title>Culturomic study of gut microbiota in children with autism spectrum disorder.</title>
        <authorList>
            <person name="Efimov B.A."/>
            <person name="Chaplin A.V."/>
            <person name="Sokolova S.R."/>
            <person name="Pikina A.P."/>
            <person name="Korzhanova M."/>
            <person name="Belova V."/>
            <person name="Korostin D."/>
        </authorList>
    </citation>
    <scope>NUCLEOTIDE SEQUENCE</scope>
    <source>
        <strain evidence="2">ASD5510</strain>
    </source>
</reference>
<evidence type="ECO:0000313" key="3">
    <source>
        <dbReference type="Proteomes" id="UP001065549"/>
    </source>
</evidence>
<evidence type="ECO:0000259" key="1">
    <source>
        <dbReference type="Pfam" id="PF03435"/>
    </source>
</evidence>
<evidence type="ECO:0000313" key="2">
    <source>
        <dbReference type="EMBL" id="MCU7380803.1"/>
    </source>
</evidence>
<dbReference type="Gene3D" id="3.30.360.10">
    <property type="entry name" value="Dihydrodipicolinate Reductase, domain 2"/>
    <property type="match status" value="1"/>
</dbReference>
<dbReference type="Gene3D" id="3.40.50.720">
    <property type="entry name" value="NAD(P)-binding Rossmann-like Domain"/>
    <property type="match status" value="1"/>
</dbReference>
<protein>
    <submittedName>
        <fullName evidence="2">Saccharopine dehydrogenase NADP-binding domain-containing protein</fullName>
    </submittedName>
</protein>
<dbReference type="Pfam" id="PF03435">
    <property type="entry name" value="Sacchrp_dh_NADP"/>
    <property type="match status" value="1"/>
</dbReference>
<dbReference type="EMBL" id="JAOSHN010000014">
    <property type="protein sequence ID" value="MCU7380803.1"/>
    <property type="molecule type" value="Genomic_DNA"/>
</dbReference>
<gene>
    <name evidence="2" type="ORF">OBO34_21035</name>
</gene>
<dbReference type="InterPro" id="IPR036291">
    <property type="entry name" value="NAD(P)-bd_dom_sf"/>
</dbReference>
<dbReference type="PANTHER" id="PTHR43796:SF2">
    <property type="entry name" value="CARBOXYNORSPERMIDINE SYNTHASE"/>
    <property type="match status" value="1"/>
</dbReference>
<dbReference type="AlphaFoldDB" id="A0A9J6QZ40"/>